<comment type="similarity">
    <text evidence="1">Belongs to the SRR1 family.</text>
</comment>
<dbReference type="Proteomes" id="UP000015103">
    <property type="component" value="Unassembled WGS sequence"/>
</dbReference>
<dbReference type="Pfam" id="PF07985">
    <property type="entry name" value="SRR1"/>
    <property type="match status" value="1"/>
</dbReference>
<dbReference type="InterPro" id="IPR040044">
    <property type="entry name" value="SRR1L"/>
</dbReference>
<dbReference type="InterPro" id="IPR012942">
    <property type="entry name" value="SRR1-like"/>
</dbReference>
<dbReference type="PANTHER" id="PTHR28626:SF3">
    <property type="entry name" value="SRR1-LIKE PROTEIN"/>
    <property type="match status" value="1"/>
</dbReference>
<dbReference type="EMBL" id="ACPB03002879">
    <property type="status" value="NOT_ANNOTATED_CDS"/>
    <property type="molecule type" value="Genomic_DNA"/>
</dbReference>
<evidence type="ECO:0000313" key="3">
    <source>
        <dbReference type="EnsemblMetazoa" id="RPRC005294.P147"/>
    </source>
</evidence>
<dbReference type="RefSeq" id="XP_073994702.1">
    <property type="nucleotide sequence ID" value="XM_074138601.1"/>
</dbReference>
<dbReference type="GeneID" id="141459479"/>
<sequence>MSNDEDWKVVNRRRRGRVLKHTHVVSVPCCSDPQTIFKKVLEARSVVRSSQFFSNLVQVIKQTSSSGYEEIICYGLGRFSSSYQALYQLGLLLELQTDSQVVVQIYDPVFSDLEKEVLTNLGLVLISKNEEGKRLVVRDTLFFLPHCPKELFNNLLWANWGTPLRHCTILGNRHSEILAYTAVTTLKQFWYICQITPALRQRDIINDFKYEDVFNNMAVHMFPAEKLSVVPDSIWRHRELPVYLDDDELVRS</sequence>
<evidence type="ECO:0000256" key="1">
    <source>
        <dbReference type="ARBA" id="ARBA00009856"/>
    </source>
</evidence>
<protein>
    <recommendedName>
        <fullName evidence="2">SRR1-like domain-containing protein</fullName>
    </recommendedName>
</protein>
<proteinExistence type="inferred from homology"/>
<keyword evidence="4" id="KW-1185">Reference proteome</keyword>
<dbReference type="PANTHER" id="PTHR28626">
    <property type="entry name" value="SRR1-LIKE PROTEIN"/>
    <property type="match status" value="1"/>
</dbReference>
<accession>A0ABL0DRA0</accession>
<evidence type="ECO:0000259" key="2">
    <source>
        <dbReference type="Pfam" id="PF07985"/>
    </source>
</evidence>
<name>A0ABL0DRA0_RHOPR</name>
<organism evidence="3 4">
    <name type="scientific">Rhodnius prolixus</name>
    <name type="common">Triatomid bug</name>
    <dbReference type="NCBI Taxonomy" id="13249"/>
    <lineage>
        <taxon>Eukaryota</taxon>
        <taxon>Metazoa</taxon>
        <taxon>Ecdysozoa</taxon>
        <taxon>Arthropoda</taxon>
        <taxon>Hexapoda</taxon>
        <taxon>Insecta</taxon>
        <taxon>Pterygota</taxon>
        <taxon>Neoptera</taxon>
        <taxon>Paraneoptera</taxon>
        <taxon>Hemiptera</taxon>
        <taxon>Heteroptera</taxon>
        <taxon>Panheteroptera</taxon>
        <taxon>Cimicomorpha</taxon>
        <taxon>Reduviidae</taxon>
        <taxon>Triatominae</taxon>
        <taxon>Rhodnius</taxon>
    </lineage>
</organism>
<feature type="domain" description="SRR1-like" evidence="2">
    <location>
        <begin position="62"/>
        <end position="220"/>
    </location>
</feature>
<evidence type="ECO:0000313" key="4">
    <source>
        <dbReference type="Proteomes" id="UP000015103"/>
    </source>
</evidence>
<dbReference type="EnsemblMetazoa" id="RPRC005294.R147">
    <property type="protein sequence ID" value="RPRC005294.P147"/>
    <property type="gene ID" value="RPRC005294"/>
</dbReference>
<reference evidence="3" key="1">
    <citation type="submission" date="2025-05" db="UniProtKB">
        <authorList>
            <consortium name="EnsemblMetazoa"/>
        </authorList>
    </citation>
    <scope>IDENTIFICATION</scope>
</reference>